<evidence type="ECO:0000313" key="1">
    <source>
        <dbReference type="EMBL" id="OGK03950.1"/>
    </source>
</evidence>
<sequence>MSFKSLLFVTLLFSCALVSGCRKKTPAVEYSTIVRDVRPGALPVLAETAAVQDNHTSAIAPVICFIADTSFAVFAGVSVAYADMALGAEIAAKEEGLTVLVKRAFAGKSLRQIDAGRIRAQLIKDFNAFLASGKVLDVVFTRFDIVRKGAP</sequence>
<proteinExistence type="predicted"/>
<accession>A0A1F7FB93</accession>
<organism evidence="1 2">
    <name type="scientific">Candidatus Raymondbacteria bacterium RIFOXYD12_FULL_49_13</name>
    <dbReference type="NCBI Taxonomy" id="1817890"/>
    <lineage>
        <taxon>Bacteria</taxon>
        <taxon>Raymondiibacteriota</taxon>
    </lineage>
</organism>
<dbReference type="Proteomes" id="UP000179243">
    <property type="component" value="Unassembled WGS sequence"/>
</dbReference>
<dbReference type="EMBL" id="MFYX01000078">
    <property type="protein sequence ID" value="OGK03950.1"/>
    <property type="molecule type" value="Genomic_DNA"/>
</dbReference>
<evidence type="ECO:0008006" key="3">
    <source>
        <dbReference type="Google" id="ProtNLM"/>
    </source>
</evidence>
<reference evidence="1 2" key="1">
    <citation type="journal article" date="2016" name="Nat. Commun.">
        <title>Thousands of microbial genomes shed light on interconnected biogeochemical processes in an aquifer system.</title>
        <authorList>
            <person name="Anantharaman K."/>
            <person name="Brown C.T."/>
            <person name="Hug L.A."/>
            <person name="Sharon I."/>
            <person name="Castelle C.J."/>
            <person name="Probst A.J."/>
            <person name="Thomas B.C."/>
            <person name="Singh A."/>
            <person name="Wilkins M.J."/>
            <person name="Karaoz U."/>
            <person name="Brodie E.L."/>
            <person name="Williams K.H."/>
            <person name="Hubbard S.S."/>
            <person name="Banfield J.F."/>
        </authorList>
    </citation>
    <scope>NUCLEOTIDE SEQUENCE [LARGE SCALE GENOMIC DNA]</scope>
</reference>
<evidence type="ECO:0000313" key="2">
    <source>
        <dbReference type="Proteomes" id="UP000179243"/>
    </source>
</evidence>
<dbReference type="AlphaFoldDB" id="A0A1F7FB93"/>
<dbReference type="PROSITE" id="PS51257">
    <property type="entry name" value="PROKAR_LIPOPROTEIN"/>
    <property type="match status" value="1"/>
</dbReference>
<gene>
    <name evidence="1" type="ORF">A2519_04465</name>
</gene>
<protein>
    <recommendedName>
        <fullName evidence="3">Flagellar protein FliL</fullName>
    </recommendedName>
</protein>
<comment type="caution">
    <text evidence="1">The sequence shown here is derived from an EMBL/GenBank/DDBJ whole genome shotgun (WGS) entry which is preliminary data.</text>
</comment>
<name>A0A1F7FB93_UNCRA</name>